<gene>
    <name evidence="1" type="ORF">CKF58_06055</name>
</gene>
<dbReference type="EMBL" id="NRJG01000112">
    <property type="protein sequence ID" value="RIY36200.1"/>
    <property type="molecule type" value="Genomic_DNA"/>
</dbReference>
<organism evidence="1 2">
    <name type="scientific">Psittacicella hinzii</name>
    <dbReference type="NCBI Taxonomy" id="2028575"/>
    <lineage>
        <taxon>Bacteria</taxon>
        <taxon>Pseudomonadati</taxon>
        <taxon>Pseudomonadota</taxon>
        <taxon>Gammaproteobacteria</taxon>
        <taxon>Pasteurellales</taxon>
        <taxon>Psittacicellaceae</taxon>
        <taxon>Psittacicella</taxon>
    </lineage>
</organism>
<proteinExistence type="predicted"/>
<accession>A0A3A1YGJ9</accession>
<dbReference type="Proteomes" id="UP000265916">
    <property type="component" value="Unassembled WGS sequence"/>
</dbReference>
<keyword evidence="2" id="KW-1185">Reference proteome</keyword>
<comment type="caution">
    <text evidence="1">The sequence shown here is derived from an EMBL/GenBank/DDBJ whole genome shotgun (WGS) entry which is preliminary data.</text>
</comment>
<evidence type="ECO:0000313" key="1">
    <source>
        <dbReference type="EMBL" id="RIY36200.1"/>
    </source>
</evidence>
<sequence length="159" mass="18217">MTKSLTKFEELKKDRQLSHQVALKIRELRWIVNQIGQIATHKFSELGGFDRNNRPSYRDIVINLCSADPSLNLVLLCGEKGQELASKGHRLNVIRLSTLISEEMIKEAIKITEYLAPYEFSELFSTERLAGNGTHTVVAGWDLILTSMSEKLGYYNFYY</sequence>
<dbReference type="RefSeq" id="WP_119531991.1">
    <property type="nucleotide sequence ID" value="NZ_JBHSSP010000028.1"/>
</dbReference>
<evidence type="ECO:0000313" key="2">
    <source>
        <dbReference type="Proteomes" id="UP000265916"/>
    </source>
</evidence>
<name>A0A3A1YGJ9_9GAMM</name>
<reference evidence="1 2" key="1">
    <citation type="submission" date="2017-08" db="EMBL/GenBank/DDBJ databases">
        <title>Reclassification of Bisgaard taxon 37 and 44.</title>
        <authorList>
            <person name="Christensen H."/>
        </authorList>
    </citation>
    <scope>NUCLEOTIDE SEQUENCE [LARGE SCALE GENOMIC DNA]</scope>
    <source>
        <strain evidence="1 2">111</strain>
    </source>
</reference>
<protein>
    <submittedName>
        <fullName evidence="1">Uncharacterized protein</fullName>
    </submittedName>
</protein>
<dbReference type="AlphaFoldDB" id="A0A3A1YGJ9"/>